<feature type="region of interest" description="Disordered" evidence="1">
    <location>
        <begin position="796"/>
        <end position="824"/>
    </location>
</feature>
<dbReference type="eggNOG" id="ENOG502RSPQ">
    <property type="taxonomic scope" value="Eukaryota"/>
</dbReference>
<feature type="compositionally biased region" description="Acidic residues" evidence="1">
    <location>
        <begin position="627"/>
        <end position="638"/>
    </location>
</feature>
<feature type="region of interest" description="Disordered" evidence="1">
    <location>
        <begin position="604"/>
        <end position="657"/>
    </location>
</feature>
<evidence type="ECO:0000313" key="2">
    <source>
        <dbReference type="EMBL" id="EQC25563.1"/>
    </source>
</evidence>
<dbReference type="VEuPathDB" id="FungiDB:SDRG_16581"/>
<dbReference type="OMA" id="QPSHCAF"/>
<dbReference type="AlphaFoldDB" id="T0R0R5"/>
<keyword evidence="3" id="KW-1185">Reference proteome</keyword>
<evidence type="ECO:0000313" key="3">
    <source>
        <dbReference type="Proteomes" id="UP000030762"/>
    </source>
</evidence>
<dbReference type="GeneID" id="19957308"/>
<gene>
    <name evidence="2" type="ORF">SDRG_16581</name>
</gene>
<dbReference type="InParanoid" id="T0R0R5"/>
<accession>T0R0R5</accession>
<reference evidence="2 3" key="1">
    <citation type="submission" date="2012-04" db="EMBL/GenBank/DDBJ databases">
        <title>The Genome Sequence of Saprolegnia declina VS20.</title>
        <authorList>
            <consortium name="The Broad Institute Genome Sequencing Platform"/>
            <person name="Russ C."/>
            <person name="Nusbaum C."/>
            <person name="Tyler B."/>
            <person name="van West P."/>
            <person name="Dieguez-Uribeondo J."/>
            <person name="de Bruijn I."/>
            <person name="Tripathy S."/>
            <person name="Jiang R."/>
            <person name="Young S.K."/>
            <person name="Zeng Q."/>
            <person name="Gargeya S."/>
            <person name="Fitzgerald M."/>
            <person name="Haas B."/>
            <person name="Abouelleil A."/>
            <person name="Alvarado L."/>
            <person name="Arachchi H.M."/>
            <person name="Berlin A."/>
            <person name="Chapman S.B."/>
            <person name="Goldberg J."/>
            <person name="Griggs A."/>
            <person name="Gujja S."/>
            <person name="Hansen M."/>
            <person name="Howarth C."/>
            <person name="Imamovic A."/>
            <person name="Larimer J."/>
            <person name="McCowen C."/>
            <person name="Montmayeur A."/>
            <person name="Murphy C."/>
            <person name="Neiman D."/>
            <person name="Pearson M."/>
            <person name="Priest M."/>
            <person name="Roberts A."/>
            <person name="Saif S."/>
            <person name="Shea T."/>
            <person name="Sisk P."/>
            <person name="Sykes S."/>
            <person name="Wortman J."/>
            <person name="Nusbaum C."/>
            <person name="Birren B."/>
        </authorList>
    </citation>
    <scope>NUCLEOTIDE SEQUENCE [LARGE SCALE GENOMIC DNA]</scope>
    <source>
        <strain evidence="2 3">VS20</strain>
    </source>
</reference>
<dbReference type="Proteomes" id="UP000030762">
    <property type="component" value="Unassembled WGS sequence"/>
</dbReference>
<dbReference type="EMBL" id="JH767267">
    <property type="protein sequence ID" value="EQC25563.1"/>
    <property type="molecule type" value="Genomic_DNA"/>
</dbReference>
<feature type="compositionally biased region" description="Basic and acidic residues" evidence="1">
    <location>
        <begin position="607"/>
        <end position="616"/>
    </location>
</feature>
<evidence type="ECO:0000256" key="1">
    <source>
        <dbReference type="SAM" id="MobiDB-lite"/>
    </source>
</evidence>
<name>T0R0R5_SAPDV</name>
<organism evidence="2 3">
    <name type="scientific">Saprolegnia diclina (strain VS20)</name>
    <dbReference type="NCBI Taxonomy" id="1156394"/>
    <lineage>
        <taxon>Eukaryota</taxon>
        <taxon>Sar</taxon>
        <taxon>Stramenopiles</taxon>
        <taxon>Oomycota</taxon>
        <taxon>Saprolegniomycetes</taxon>
        <taxon>Saprolegniales</taxon>
        <taxon>Saprolegniaceae</taxon>
        <taxon>Saprolegnia</taxon>
    </lineage>
</organism>
<sequence length="864" mass="98527">MLRQGRGCVAALRQRSLALRRPLTVRAFATWDHKRDAPAMPKKATPSTLKPLAFEAAPVASTPLTPADLHSVEPVKLIQEEKMPFRDIEDDGIAVDLTYSARRMGFPHYENEYVEKPGTDVREETRSDATIKAERVMAVFRRSLNERTTNFILRKLSIYTTNPKPNKFSVTRFFESLEELMRDEYPKEYDYLRAFLCAKDVEQSSLDASSLLHPDHPLYEDLCRVILVHCRRVCIMTHVRHSLKRPASSLPQLKRQLHTLLRAQGWEEMASYCGISAKSTAEPTEDEPLDEWDLMSLESDLVDFRGELEAAGQALQTLRDARLTPHEIEKVLSMMMAFVKNAKAHRNILQDVACEIQQAAPSQPRQFTEAWVNAIVQYLSGDRVTLATLQDDPIYAIDYLQYSNRNDAFLRLLLDARMRTSHVYIQGLDEESLDRTLALKPVETRDRVLTCALNLASLFNDKAFHSFYSRFVRHKLTWRSNLDTSDGIFLQDVQGLFPKECQVFMVELMRQVIPDLTLEALTISRLRMVNTGRQVRTSVTFSTPVEAMAWHPSTSVFYGNLADLTTEETLRKSLRHLGPIKKIFTFAEPRAGVAPRVDDVATDDETVVDKPKSEKKGRSKKVKTVVPEDDEDEDEDDAEIVHETTTAEDEPKARKTSTLSNVVASERLTAHECIVEFESPSSVERALHPALKIFGVMVPGEKQNRAIFSHAAEPRKVITLHSIPYCTRIADIETSLRAALGVDFTLGPNALPDILLTNGTMELAFETYNDAAFVMEKLRLYLAALPDPKEVLPMERKNAKSKSTKEYTAKTRKERERREEEKEADLLRAAVPTVLLRYDDPTTLYRPFEVSWTKLPRRRRKYDP</sequence>
<dbReference type="RefSeq" id="XP_008621019.1">
    <property type="nucleotide sequence ID" value="XM_008622797.1"/>
</dbReference>
<dbReference type="OrthoDB" id="66414at2759"/>
<proteinExistence type="predicted"/>
<protein>
    <submittedName>
        <fullName evidence="2">Uncharacterized protein</fullName>
    </submittedName>
</protein>